<keyword evidence="2" id="KW-1133">Transmembrane helix</keyword>
<name>A0A8D9F4J4_9HEMI</name>
<evidence type="ECO:0000313" key="3">
    <source>
        <dbReference type="EMBL" id="CAG6776996.1"/>
    </source>
</evidence>
<evidence type="ECO:0000256" key="2">
    <source>
        <dbReference type="SAM" id="Phobius"/>
    </source>
</evidence>
<feature type="region of interest" description="Disordered" evidence="1">
    <location>
        <begin position="108"/>
        <end position="145"/>
    </location>
</feature>
<dbReference type="EMBL" id="HBUF01603942">
    <property type="protein sequence ID" value="CAG6776996.1"/>
    <property type="molecule type" value="Transcribed_RNA"/>
</dbReference>
<keyword evidence="2" id="KW-0812">Transmembrane</keyword>
<reference evidence="3" key="1">
    <citation type="submission" date="2021-05" db="EMBL/GenBank/DDBJ databases">
        <authorList>
            <person name="Alioto T."/>
            <person name="Alioto T."/>
            <person name="Gomez Garrido J."/>
        </authorList>
    </citation>
    <scope>NUCLEOTIDE SEQUENCE</scope>
</reference>
<proteinExistence type="predicted"/>
<organism evidence="3">
    <name type="scientific">Cacopsylla melanoneura</name>
    <dbReference type="NCBI Taxonomy" id="428564"/>
    <lineage>
        <taxon>Eukaryota</taxon>
        <taxon>Metazoa</taxon>
        <taxon>Ecdysozoa</taxon>
        <taxon>Arthropoda</taxon>
        <taxon>Hexapoda</taxon>
        <taxon>Insecta</taxon>
        <taxon>Pterygota</taxon>
        <taxon>Neoptera</taxon>
        <taxon>Paraneoptera</taxon>
        <taxon>Hemiptera</taxon>
        <taxon>Sternorrhyncha</taxon>
        <taxon>Psylloidea</taxon>
        <taxon>Psyllidae</taxon>
        <taxon>Psyllinae</taxon>
        <taxon>Cacopsylla</taxon>
    </lineage>
</organism>
<keyword evidence="2" id="KW-0472">Membrane</keyword>
<evidence type="ECO:0000256" key="1">
    <source>
        <dbReference type="SAM" id="MobiDB-lite"/>
    </source>
</evidence>
<accession>A0A8D9F4J4</accession>
<sequence>MSEFSLNVFEFSRKEKSRISLIFDVVIFASFKIYLLTLVKCMSVYLYLSTYLHLLHNNQQYLVSELYNHTSLLQTRTITSDRNTRNKEVDARQKRDFFMMFFTKKNKREKEKIATDHKKKLNGRMKKHRDRDDKNYHAKKNCKHK</sequence>
<protein>
    <submittedName>
        <fullName evidence="3">Uncharacterized protein</fullName>
    </submittedName>
</protein>
<feature type="transmembrane region" description="Helical" evidence="2">
    <location>
        <begin position="21"/>
        <end position="48"/>
    </location>
</feature>
<feature type="compositionally biased region" description="Basic residues" evidence="1">
    <location>
        <begin position="117"/>
        <end position="129"/>
    </location>
</feature>
<dbReference type="AlphaFoldDB" id="A0A8D9F4J4"/>